<dbReference type="EMBL" id="MU826858">
    <property type="protein sequence ID" value="KAJ7370717.1"/>
    <property type="molecule type" value="Genomic_DNA"/>
</dbReference>
<comment type="caution">
    <text evidence="1">The sequence shown here is derived from an EMBL/GenBank/DDBJ whole genome shotgun (WGS) entry which is preliminary data.</text>
</comment>
<evidence type="ECO:0000313" key="2">
    <source>
        <dbReference type="Proteomes" id="UP001163046"/>
    </source>
</evidence>
<gene>
    <name evidence="1" type="ORF">OS493_030490</name>
</gene>
<dbReference type="Proteomes" id="UP001163046">
    <property type="component" value="Unassembled WGS sequence"/>
</dbReference>
<evidence type="ECO:0000313" key="1">
    <source>
        <dbReference type="EMBL" id="KAJ7370717.1"/>
    </source>
</evidence>
<accession>A0A9W9YWG2</accession>
<name>A0A9W9YWG2_9CNID</name>
<proteinExistence type="predicted"/>
<protein>
    <submittedName>
        <fullName evidence="1">Uncharacterized protein</fullName>
    </submittedName>
</protein>
<reference evidence="1" key="1">
    <citation type="submission" date="2023-01" db="EMBL/GenBank/DDBJ databases">
        <title>Genome assembly of the deep-sea coral Lophelia pertusa.</title>
        <authorList>
            <person name="Herrera S."/>
            <person name="Cordes E."/>
        </authorList>
    </citation>
    <scope>NUCLEOTIDE SEQUENCE</scope>
    <source>
        <strain evidence="1">USNM1676648</strain>
        <tissue evidence="1">Polyp</tissue>
    </source>
</reference>
<organism evidence="1 2">
    <name type="scientific">Desmophyllum pertusum</name>
    <dbReference type="NCBI Taxonomy" id="174260"/>
    <lineage>
        <taxon>Eukaryota</taxon>
        <taxon>Metazoa</taxon>
        <taxon>Cnidaria</taxon>
        <taxon>Anthozoa</taxon>
        <taxon>Hexacorallia</taxon>
        <taxon>Scleractinia</taxon>
        <taxon>Caryophylliina</taxon>
        <taxon>Caryophylliidae</taxon>
        <taxon>Desmophyllum</taxon>
    </lineage>
</organism>
<keyword evidence="2" id="KW-1185">Reference proteome</keyword>
<sequence>MRLLAKTVVVGDNPLVWKPLHNFTEMSVRYNHLTSFNFTSIMLQFPDLKSIDLRNKCETVNGPTLRITADCDVSAATTSSALKAASTITAAATTFNVKDSSRHAIHRPSTNNISGFSSSTAIHRPSFSSHLKDHTSLYI</sequence>
<dbReference type="AlphaFoldDB" id="A0A9W9YWG2"/>